<comment type="catalytic activity">
    <reaction evidence="1 9">
        <text>riboflavin(in) = riboflavin(out)</text>
        <dbReference type="Rhea" id="RHEA:35015"/>
        <dbReference type="ChEBI" id="CHEBI:57986"/>
    </reaction>
</comment>
<protein>
    <recommendedName>
        <fullName evidence="9">Riboflavin transporter</fullName>
    </recommendedName>
</protein>
<evidence type="ECO:0000256" key="6">
    <source>
        <dbReference type="ARBA" id="ARBA00022692"/>
    </source>
</evidence>
<gene>
    <name evidence="10" type="primary">106054951</name>
</gene>
<dbReference type="GO" id="GO:0032217">
    <property type="term" value="F:riboflavin transmembrane transporter activity"/>
    <property type="evidence" value="ECO:0007669"/>
    <property type="project" value="UniProtKB-UniRule"/>
</dbReference>
<name>A0A2C9JEC3_BIOGL</name>
<dbReference type="EnsemblMetazoa" id="BGLB001347-RB">
    <property type="protein sequence ID" value="BGLB001347-PB"/>
    <property type="gene ID" value="BGLB001347"/>
</dbReference>
<evidence type="ECO:0000256" key="5">
    <source>
        <dbReference type="ARBA" id="ARBA00022475"/>
    </source>
</evidence>
<feature type="transmembrane region" description="Helical" evidence="9">
    <location>
        <begin position="408"/>
        <end position="429"/>
    </location>
</feature>
<evidence type="ECO:0000256" key="4">
    <source>
        <dbReference type="ARBA" id="ARBA00022448"/>
    </source>
</evidence>
<feature type="transmembrane region" description="Helical" evidence="9">
    <location>
        <begin position="441"/>
        <end position="463"/>
    </location>
</feature>
<evidence type="ECO:0000256" key="3">
    <source>
        <dbReference type="ARBA" id="ARBA00006366"/>
    </source>
</evidence>
<dbReference type="OrthoDB" id="9995836at2759"/>
<comment type="function">
    <text evidence="9">Plasma membrane transporter mediating the uptake by cells of the water soluble vitamin B2/riboflavin that plays a key role in biochemical oxidation-reduction reactions of the carbohydrate, lipid, and amino acid metabolism.</text>
</comment>
<feature type="transmembrane region" description="Helical" evidence="9">
    <location>
        <begin position="266"/>
        <end position="289"/>
    </location>
</feature>
<keyword evidence="7 9" id="KW-1133">Transmembrane helix</keyword>
<feature type="transmembrane region" description="Helical" evidence="9">
    <location>
        <begin position="508"/>
        <end position="529"/>
    </location>
</feature>
<dbReference type="STRING" id="6526.A0A2C9JEC3"/>
<accession>A0A2C9JEC3</accession>
<evidence type="ECO:0000313" key="11">
    <source>
        <dbReference type="Proteomes" id="UP000076420"/>
    </source>
</evidence>
<feature type="transmembrane region" description="Helical" evidence="9">
    <location>
        <begin position="68"/>
        <end position="85"/>
    </location>
</feature>
<keyword evidence="5 9" id="KW-1003">Cell membrane</keyword>
<dbReference type="InterPro" id="IPR009357">
    <property type="entry name" value="Riboflavin_transptr"/>
</dbReference>
<feature type="transmembrane region" description="Helical" evidence="9">
    <location>
        <begin position="536"/>
        <end position="559"/>
    </location>
</feature>
<evidence type="ECO:0000256" key="9">
    <source>
        <dbReference type="RuleBase" id="RU368035"/>
    </source>
</evidence>
<evidence type="ECO:0000256" key="7">
    <source>
        <dbReference type="ARBA" id="ARBA00022989"/>
    </source>
</evidence>
<dbReference type="VEuPathDB" id="VectorBase:BGLAX_027516"/>
<feature type="transmembrane region" description="Helical" evidence="9">
    <location>
        <begin position="105"/>
        <end position="128"/>
    </location>
</feature>
<keyword evidence="4 9" id="KW-0813">Transport</keyword>
<feature type="transmembrane region" description="Helical" evidence="9">
    <location>
        <begin position="172"/>
        <end position="196"/>
    </location>
</feature>
<dbReference type="GO" id="GO:0005886">
    <property type="term" value="C:plasma membrane"/>
    <property type="evidence" value="ECO:0007669"/>
    <property type="project" value="UniProtKB-SubCell"/>
</dbReference>
<dbReference type="PANTHER" id="PTHR12929:SF10">
    <property type="entry name" value="RIBOFLAVIN TRANSPORTER"/>
    <property type="match status" value="1"/>
</dbReference>
<sequence>MGEGCKVIPTSYKQNVEVFTISSANFNTIKDTIKEKEKTDDKKQESESEGCFAKMNNFIQRQLGSTKILVHILICIFAIASWADLNGMWAELPLLVMKVKEGWNLPSYIIIISQVANIGPLIFVVVSFLRPQLKPRLEKITSFVIILISMVASFLTAFFWEQSSYIGGVEHSVALLTLNFFLALGDCTSSVSFYAFMSHMKPEYMASLFIGEGLSGMLPALIALGQGAGQINCINSSSQVNETLPDGTSFIKTVYNVFPQYVEPSFSVRVFFIILSGIIALSAVAFLLLNFWSYCKSEMVVTPLDEKYKVPPSSGANGADYGSMDTSKLVSDAEKSLLKGQDGPYTAEQSSVDETNRELVNGHNHSPALLDVNQSNRGSQLIKSEQGSSSSLTLSDLHTHSELSSLSYASLLGIIIIINMTVTAFLPSIQIYTVLPYGLEYYHLTTTLTQIANPVSCFFALFLMAENIGIILVMTALGEVCVGYLIYVASTSPEPPLHDVTTGGELALALWIVLTALLTYSKVCCASVLRKQGRNALIFAGAATQTGALIGAIVGFVLVNEYHLFADAPFC</sequence>
<evidence type="ECO:0000256" key="2">
    <source>
        <dbReference type="ARBA" id="ARBA00004651"/>
    </source>
</evidence>
<comment type="similarity">
    <text evidence="3 9">Belongs to the riboflavin transporter family.</text>
</comment>
<evidence type="ECO:0000256" key="1">
    <source>
        <dbReference type="ARBA" id="ARBA00000215"/>
    </source>
</evidence>
<evidence type="ECO:0000256" key="8">
    <source>
        <dbReference type="ARBA" id="ARBA00023136"/>
    </source>
</evidence>
<feature type="transmembrane region" description="Helical" evidence="9">
    <location>
        <begin position="470"/>
        <end position="488"/>
    </location>
</feature>
<dbReference type="Proteomes" id="UP000076420">
    <property type="component" value="Unassembled WGS sequence"/>
</dbReference>
<feature type="transmembrane region" description="Helical" evidence="9">
    <location>
        <begin position="140"/>
        <end position="160"/>
    </location>
</feature>
<dbReference type="AlphaFoldDB" id="A0A2C9JEC3"/>
<reference evidence="10" key="1">
    <citation type="submission" date="2020-05" db="UniProtKB">
        <authorList>
            <consortium name="EnsemblMetazoa"/>
        </authorList>
    </citation>
    <scope>IDENTIFICATION</scope>
    <source>
        <strain evidence="10">BB02</strain>
    </source>
</reference>
<dbReference type="VEuPathDB" id="VectorBase:BGLB001347"/>
<comment type="subcellular location">
    <subcellularLocation>
        <location evidence="2 9">Cell membrane</location>
        <topology evidence="2 9">Multi-pass membrane protein</topology>
    </subcellularLocation>
</comment>
<organism evidence="10 11">
    <name type="scientific">Biomphalaria glabrata</name>
    <name type="common">Bloodfluke planorb</name>
    <name type="synonym">Freshwater snail</name>
    <dbReference type="NCBI Taxonomy" id="6526"/>
    <lineage>
        <taxon>Eukaryota</taxon>
        <taxon>Metazoa</taxon>
        <taxon>Spiralia</taxon>
        <taxon>Lophotrochozoa</taxon>
        <taxon>Mollusca</taxon>
        <taxon>Gastropoda</taxon>
        <taxon>Heterobranchia</taxon>
        <taxon>Euthyneura</taxon>
        <taxon>Panpulmonata</taxon>
        <taxon>Hygrophila</taxon>
        <taxon>Lymnaeoidea</taxon>
        <taxon>Planorbidae</taxon>
        <taxon>Biomphalaria</taxon>
    </lineage>
</organism>
<dbReference type="Pfam" id="PF06237">
    <property type="entry name" value="SLC52_ribofla_tr"/>
    <property type="match status" value="1"/>
</dbReference>
<feature type="transmembrane region" description="Helical" evidence="9">
    <location>
        <begin position="208"/>
        <end position="228"/>
    </location>
</feature>
<evidence type="ECO:0000313" key="10">
    <source>
        <dbReference type="EnsemblMetazoa" id="BGLB001347-PB"/>
    </source>
</evidence>
<keyword evidence="8 9" id="KW-0472">Membrane</keyword>
<keyword evidence="6 9" id="KW-0812">Transmembrane</keyword>
<dbReference type="KEGG" id="bgt:106054951"/>
<dbReference type="PANTHER" id="PTHR12929">
    <property type="entry name" value="SOLUTE CARRIER FAMILY 52"/>
    <property type="match status" value="1"/>
</dbReference>
<proteinExistence type="inferred from homology"/>